<comment type="caution">
    <text evidence="1">The sequence shown here is derived from an EMBL/GenBank/DDBJ whole genome shotgun (WGS) entry which is preliminary data.</text>
</comment>
<protein>
    <submittedName>
        <fullName evidence="1">Uncharacterized protein</fullName>
    </submittedName>
</protein>
<accession>A0AA39IC11</accession>
<sequence>MTEGMKVDRTLASTDKSGQAGINLLSLDYLAIDDLDGGTLVTRRSSDGNLWLIVMKRSRRAGPAHYLPYFCILNTPPSDMGILPSMYLTMNSSPTGLANATGRPWSHLDCTCLNQAPYPSSRLKYVQCGNQLPPATVIKRIAVYSENAVLSHLSPGSQQATVQHHINVSKQWPYWASSSGVLVELHPYYEFSRSHLHTQQCKDSLSSDSMSRSSAAIIYRVASIAAIQHTSSDALTDLYPNCRSFKVLKTQLVHPHDVTWTQRVPHSLRILRGMTLREI</sequence>
<dbReference type="EMBL" id="JAUEPT010000397">
    <property type="protein sequence ID" value="KAK0421645.1"/>
    <property type="molecule type" value="Genomic_DNA"/>
</dbReference>
<dbReference type="AlphaFoldDB" id="A0AA39IC11"/>
<proteinExistence type="predicted"/>
<evidence type="ECO:0000313" key="2">
    <source>
        <dbReference type="Proteomes" id="UP001175226"/>
    </source>
</evidence>
<organism evidence="1 2">
    <name type="scientific">Armillaria borealis</name>
    <dbReference type="NCBI Taxonomy" id="47425"/>
    <lineage>
        <taxon>Eukaryota</taxon>
        <taxon>Fungi</taxon>
        <taxon>Dikarya</taxon>
        <taxon>Basidiomycota</taxon>
        <taxon>Agaricomycotina</taxon>
        <taxon>Agaricomycetes</taxon>
        <taxon>Agaricomycetidae</taxon>
        <taxon>Agaricales</taxon>
        <taxon>Marasmiineae</taxon>
        <taxon>Physalacriaceae</taxon>
        <taxon>Armillaria</taxon>
    </lineage>
</organism>
<reference evidence="1" key="1">
    <citation type="submission" date="2023-06" db="EMBL/GenBank/DDBJ databases">
        <authorList>
            <consortium name="Lawrence Berkeley National Laboratory"/>
            <person name="Ahrendt S."/>
            <person name="Sahu N."/>
            <person name="Indic B."/>
            <person name="Wong-Bajracharya J."/>
            <person name="Merenyi Z."/>
            <person name="Ke H.-M."/>
            <person name="Monk M."/>
            <person name="Kocsube S."/>
            <person name="Drula E."/>
            <person name="Lipzen A."/>
            <person name="Balint B."/>
            <person name="Henrissat B."/>
            <person name="Andreopoulos B."/>
            <person name="Martin F.M."/>
            <person name="Harder C.B."/>
            <person name="Rigling D."/>
            <person name="Ford K.L."/>
            <person name="Foster G.D."/>
            <person name="Pangilinan J."/>
            <person name="Papanicolaou A."/>
            <person name="Barry K."/>
            <person name="LaButti K."/>
            <person name="Viragh M."/>
            <person name="Koriabine M."/>
            <person name="Yan M."/>
            <person name="Riley R."/>
            <person name="Champramary S."/>
            <person name="Plett K.L."/>
            <person name="Tsai I.J."/>
            <person name="Slot J."/>
            <person name="Sipos G."/>
            <person name="Plett J."/>
            <person name="Nagy L.G."/>
            <person name="Grigoriev I.V."/>
        </authorList>
    </citation>
    <scope>NUCLEOTIDE SEQUENCE</scope>
    <source>
        <strain evidence="1">FPL87.14</strain>
    </source>
</reference>
<name>A0AA39IC11_9AGAR</name>
<evidence type="ECO:0000313" key="1">
    <source>
        <dbReference type="EMBL" id="KAK0421645.1"/>
    </source>
</evidence>
<keyword evidence="2" id="KW-1185">Reference proteome</keyword>
<gene>
    <name evidence="1" type="ORF">EV421DRAFT_1746882</name>
</gene>
<dbReference type="Proteomes" id="UP001175226">
    <property type="component" value="Unassembled WGS sequence"/>
</dbReference>